<dbReference type="SMART" id="SM00419">
    <property type="entry name" value="HTH_CRP"/>
    <property type="match status" value="1"/>
</dbReference>
<reference evidence="5 6" key="1">
    <citation type="submission" date="2023-02" db="EMBL/GenBank/DDBJ databases">
        <title>Genome Sequence of L. cardiaca H63T.</title>
        <authorList>
            <person name="Lopez A.E."/>
            <person name="Cianciotto N.P."/>
        </authorList>
    </citation>
    <scope>NUCLEOTIDE SEQUENCE [LARGE SCALE GENOMIC DNA]</scope>
    <source>
        <strain evidence="5 6">H63</strain>
    </source>
</reference>
<dbReference type="EMBL" id="CP119078">
    <property type="protein sequence ID" value="WED42392.1"/>
    <property type="molecule type" value="Genomic_DNA"/>
</dbReference>
<gene>
    <name evidence="5" type="ORF">PXX05_10730</name>
</gene>
<evidence type="ECO:0000256" key="1">
    <source>
        <dbReference type="ARBA" id="ARBA00023015"/>
    </source>
</evidence>
<dbReference type="SUPFAM" id="SSF46785">
    <property type="entry name" value="Winged helix' DNA-binding domain"/>
    <property type="match status" value="1"/>
</dbReference>
<evidence type="ECO:0000313" key="6">
    <source>
        <dbReference type="Proteomes" id="UP001222087"/>
    </source>
</evidence>
<keyword evidence="3" id="KW-0804">Transcription</keyword>
<dbReference type="PRINTS" id="PR00034">
    <property type="entry name" value="HTHCRP"/>
</dbReference>
<dbReference type="PANTHER" id="PTHR24567">
    <property type="entry name" value="CRP FAMILY TRANSCRIPTIONAL REGULATORY PROTEIN"/>
    <property type="match status" value="1"/>
</dbReference>
<evidence type="ECO:0000313" key="5">
    <source>
        <dbReference type="EMBL" id="WED42392.1"/>
    </source>
</evidence>
<dbReference type="PANTHER" id="PTHR24567:SF75">
    <property type="entry name" value="FUMARATE AND NITRATE REDUCTION REGULATORY PROTEIN"/>
    <property type="match status" value="1"/>
</dbReference>
<dbReference type="RefSeq" id="WP_275088215.1">
    <property type="nucleotide sequence ID" value="NZ_CP119078.1"/>
</dbReference>
<dbReference type="Pfam" id="PF13545">
    <property type="entry name" value="HTH_Crp_2"/>
    <property type="match status" value="1"/>
</dbReference>
<dbReference type="InterPro" id="IPR018490">
    <property type="entry name" value="cNMP-bd_dom_sf"/>
</dbReference>
<organism evidence="5 6">
    <name type="scientific">Legionella cardiaca</name>
    <dbReference type="NCBI Taxonomy" id="1071983"/>
    <lineage>
        <taxon>Bacteria</taxon>
        <taxon>Pseudomonadati</taxon>
        <taxon>Pseudomonadota</taxon>
        <taxon>Gammaproteobacteria</taxon>
        <taxon>Legionellales</taxon>
        <taxon>Legionellaceae</taxon>
        <taxon>Legionella</taxon>
    </lineage>
</organism>
<dbReference type="InterPro" id="IPR000595">
    <property type="entry name" value="cNMP-bd_dom"/>
</dbReference>
<keyword evidence="1" id="KW-0805">Transcription regulation</keyword>
<dbReference type="InterPro" id="IPR036388">
    <property type="entry name" value="WH-like_DNA-bd_sf"/>
</dbReference>
<dbReference type="Gene3D" id="1.10.10.10">
    <property type="entry name" value="Winged helix-like DNA-binding domain superfamily/Winged helix DNA-binding domain"/>
    <property type="match status" value="1"/>
</dbReference>
<evidence type="ECO:0000256" key="2">
    <source>
        <dbReference type="ARBA" id="ARBA00023125"/>
    </source>
</evidence>
<accession>A0ABY8AP26</accession>
<proteinExistence type="predicted"/>
<name>A0ABY8AP26_9GAMM</name>
<dbReference type="SMART" id="SM00100">
    <property type="entry name" value="cNMP"/>
    <property type="match status" value="1"/>
</dbReference>
<sequence>MVGIGGDHPTCENCTFSPFCNAEEKSSQWMSQINRAVKQHHHLKKHAFLHLPQNTFRNIYAIQHGNLKTYQVDANGNELIQGFYFTGEVIGFEAISTGHYRFSVVALSDTVVCEIPYDNFLELLQVNPSLQKQMLHLMSQQLNIGNYLFLVTAEQRLAAFLIDLSYRLHFSEMQLEFLLPMSRQDIGNYLRLTAETISRLLSHFKENKIIAIDHKKIKLLQPEELKLIADMDLMQ</sequence>
<dbReference type="InterPro" id="IPR036390">
    <property type="entry name" value="WH_DNA-bd_sf"/>
</dbReference>
<evidence type="ECO:0000259" key="4">
    <source>
        <dbReference type="PROSITE" id="PS51063"/>
    </source>
</evidence>
<dbReference type="CDD" id="cd00092">
    <property type="entry name" value="HTH_CRP"/>
    <property type="match status" value="1"/>
</dbReference>
<dbReference type="CDD" id="cd00038">
    <property type="entry name" value="CAP_ED"/>
    <property type="match status" value="1"/>
</dbReference>
<dbReference type="SUPFAM" id="SSF51206">
    <property type="entry name" value="cAMP-binding domain-like"/>
    <property type="match status" value="1"/>
</dbReference>
<dbReference type="InterPro" id="IPR050397">
    <property type="entry name" value="Env_Response_Regulators"/>
</dbReference>
<feature type="domain" description="HTH crp-type" evidence="4">
    <location>
        <begin position="151"/>
        <end position="223"/>
    </location>
</feature>
<dbReference type="InterPro" id="IPR012318">
    <property type="entry name" value="HTH_CRP"/>
</dbReference>
<dbReference type="InterPro" id="IPR014710">
    <property type="entry name" value="RmlC-like_jellyroll"/>
</dbReference>
<evidence type="ECO:0000256" key="3">
    <source>
        <dbReference type="ARBA" id="ARBA00023163"/>
    </source>
</evidence>
<dbReference type="Proteomes" id="UP001222087">
    <property type="component" value="Chromosome"/>
</dbReference>
<keyword evidence="2" id="KW-0238">DNA-binding</keyword>
<keyword evidence="6" id="KW-1185">Reference proteome</keyword>
<protein>
    <submittedName>
        <fullName evidence="5">Helix-turn-helix domain-containing protein</fullName>
    </submittedName>
</protein>
<dbReference type="Gene3D" id="2.60.120.10">
    <property type="entry name" value="Jelly Rolls"/>
    <property type="match status" value="1"/>
</dbReference>
<dbReference type="Pfam" id="PF00027">
    <property type="entry name" value="cNMP_binding"/>
    <property type="match status" value="1"/>
</dbReference>
<dbReference type="PROSITE" id="PS51063">
    <property type="entry name" value="HTH_CRP_2"/>
    <property type="match status" value="1"/>
</dbReference>